<organism evidence="1 2">
    <name type="scientific">Chitinophaga ginsengisegetis</name>
    <dbReference type="NCBI Taxonomy" id="393003"/>
    <lineage>
        <taxon>Bacteria</taxon>
        <taxon>Pseudomonadati</taxon>
        <taxon>Bacteroidota</taxon>
        <taxon>Chitinophagia</taxon>
        <taxon>Chitinophagales</taxon>
        <taxon>Chitinophagaceae</taxon>
        <taxon>Chitinophaga</taxon>
    </lineage>
</organism>
<dbReference type="RefSeq" id="WP_079472974.1">
    <property type="nucleotide sequence ID" value="NZ_FUZZ01000005.1"/>
</dbReference>
<proteinExistence type="predicted"/>
<reference evidence="2" key="1">
    <citation type="submission" date="2017-02" db="EMBL/GenBank/DDBJ databases">
        <authorList>
            <person name="Varghese N."/>
            <person name="Submissions S."/>
        </authorList>
    </citation>
    <scope>NUCLEOTIDE SEQUENCE [LARGE SCALE GENOMIC DNA]</scope>
    <source>
        <strain evidence="2">DSM 18108</strain>
    </source>
</reference>
<protein>
    <submittedName>
        <fullName evidence="1">Uncharacterized protein</fullName>
    </submittedName>
</protein>
<keyword evidence="2" id="KW-1185">Reference proteome</keyword>
<dbReference type="Proteomes" id="UP000190166">
    <property type="component" value="Unassembled WGS sequence"/>
</dbReference>
<gene>
    <name evidence="1" type="ORF">SAMN05660461_5727</name>
</gene>
<name>A0A1T5PAR9_9BACT</name>
<evidence type="ECO:0000313" key="2">
    <source>
        <dbReference type="Proteomes" id="UP000190166"/>
    </source>
</evidence>
<dbReference type="EMBL" id="FUZZ01000005">
    <property type="protein sequence ID" value="SKD09834.1"/>
    <property type="molecule type" value="Genomic_DNA"/>
</dbReference>
<accession>A0A1T5PAR9</accession>
<dbReference type="STRING" id="393003.SAMN05660461_5727"/>
<dbReference type="AlphaFoldDB" id="A0A1T5PAR9"/>
<sequence length="136" mass="16245">MNNIILYLLTLLYFNTNEEQCVNWNEARNFYFYNLPINVTTERIQWADIDKLKPIKINNAARILGSSECKKQKIAIWKDEYLLVVEFNDGKKRKFKVSGYGGFLYDPGRKFYFVQEKDKDEWQSVIQTLRAQTNRN</sequence>
<evidence type="ECO:0000313" key="1">
    <source>
        <dbReference type="EMBL" id="SKD09834.1"/>
    </source>
</evidence>